<name>A0A915KJI7_ROMCU</name>
<dbReference type="Proteomes" id="UP000887565">
    <property type="component" value="Unplaced"/>
</dbReference>
<proteinExistence type="predicted"/>
<keyword evidence="1" id="KW-1185">Reference proteome</keyword>
<evidence type="ECO:0000313" key="2">
    <source>
        <dbReference type="WBParaSite" id="nRc.2.0.1.t38924-RA"/>
    </source>
</evidence>
<accession>A0A915KJI7</accession>
<dbReference type="AlphaFoldDB" id="A0A915KJI7"/>
<protein>
    <submittedName>
        <fullName evidence="2">Uncharacterized protein</fullName>
    </submittedName>
</protein>
<sequence length="90" mass="10376">QHRGHITPLNKGDFKLLSLRFRAPPEVLNKPQEINDMIKSLKIISSFIDEFDNNQNKENIKLSLNLIDLHILECQRSPIDLSEGERELGV</sequence>
<reference evidence="2" key="1">
    <citation type="submission" date="2022-11" db="UniProtKB">
        <authorList>
            <consortium name="WormBaseParasite"/>
        </authorList>
    </citation>
    <scope>IDENTIFICATION</scope>
</reference>
<organism evidence="1 2">
    <name type="scientific">Romanomermis culicivorax</name>
    <name type="common">Nematode worm</name>
    <dbReference type="NCBI Taxonomy" id="13658"/>
    <lineage>
        <taxon>Eukaryota</taxon>
        <taxon>Metazoa</taxon>
        <taxon>Ecdysozoa</taxon>
        <taxon>Nematoda</taxon>
        <taxon>Enoplea</taxon>
        <taxon>Dorylaimia</taxon>
        <taxon>Mermithida</taxon>
        <taxon>Mermithoidea</taxon>
        <taxon>Mermithidae</taxon>
        <taxon>Romanomermis</taxon>
    </lineage>
</organism>
<dbReference type="WBParaSite" id="nRc.2.0.1.t38924-RA">
    <property type="protein sequence ID" value="nRc.2.0.1.t38924-RA"/>
    <property type="gene ID" value="nRc.2.0.1.g38924"/>
</dbReference>
<evidence type="ECO:0000313" key="1">
    <source>
        <dbReference type="Proteomes" id="UP000887565"/>
    </source>
</evidence>